<evidence type="ECO:0000313" key="3">
    <source>
        <dbReference type="WBParaSite" id="PSU_v2.g5154.t1"/>
    </source>
</evidence>
<accession>A0A914Z4I0</accession>
<proteinExistence type="predicted"/>
<organism evidence="2 3">
    <name type="scientific">Panagrolaimus superbus</name>
    <dbReference type="NCBI Taxonomy" id="310955"/>
    <lineage>
        <taxon>Eukaryota</taxon>
        <taxon>Metazoa</taxon>
        <taxon>Ecdysozoa</taxon>
        <taxon>Nematoda</taxon>
        <taxon>Chromadorea</taxon>
        <taxon>Rhabditida</taxon>
        <taxon>Tylenchina</taxon>
        <taxon>Panagrolaimomorpha</taxon>
        <taxon>Panagrolaimoidea</taxon>
        <taxon>Panagrolaimidae</taxon>
        <taxon>Panagrolaimus</taxon>
    </lineage>
</organism>
<feature type="compositionally biased region" description="Low complexity" evidence="1">
    <location>
        <begin position="1"/>
        <end position="15"/>
    </location>
</feature>
<dbReference type="Proteomes" id="UP000887577">
    <property type="component" value="Unplaced"/>
</dbReference>
<dbReference type="AlphaFoldDB" id="A0A914Z4I0"/>
<keyword evidence="2" id="KW-1185">Reference proteome</keyword>
<feature type="region of interest" description="Disordered" evidence="1">
    <location>
        <begin position="1"/>
        <end position="34"/>
    </location>
</feature>
<evidence type="ECO:0000313" key="2">
    <source>
        <dbReference type="Proteomes" id="UP000887577"/>
    </source>
</evidence>
<protein>
    <submittedName>
        <fullName evidence="3">Uncharacterized protein</fullName>
    </submittedName>
</protein>
<evidence type="ECO:0000256" key="1">
    <source>
        <dbReference type="SAM" id="MobiDB-lite"/>
    </source>
</evidence>
<reference evidence="3" key="1">
    <citation type="submission" date="2022-11" db="UniProtKB">
        <authorList>
            <consortium name="WormBaseParasite"/>
        </authorList>
    </citation>
    <scope>IDENTIFICATION</scope>
</reference>
<name>A0A914Z4I0_9BILA</name>
<feature type="compositionally biased region" description="Polar residues" evidence="1">
    <location>
        <begin position="16"/>
        <end position="32"/>
    </location>
</feature>
<sequence>MRIPNSSAASSVANSKPTTPSLSEAATVSGMDSSRPGIKIVLRRAPLMAPTVASSDYEVVFCSTKSGTEGGETSNQ</sequence>
<dbReference type="WBParaSite" id="PSU_v2.g5154.t1">
    <property type="protein sequence ID" value="PSU_v2.g5154.t1"/>
    <property type="gene ID" value="PSU_v2.g5154"/>
</dbReference>